<keyword evidence="3" id="KW-1185">Reference proteome</keyword>
<dbReference type="EMBL" id="CP032549">
    <property type="protein sequence ID" value="QIV87279.1"/>
    <property type="molecule type" value="Genomic_DNA"/>
</dbReference>
<evidence type="ECO:0000256" key="1">
    <source>
        <dbReference type="SAM" id="Phobius"/>
    </source>
</evidence>
<keyword evidence="1" id="KW-0472">Membrane</keyword>
<keyword evidence="1" id="KW-1133">Transmembrane helix</keyword>
<organism evidence="2 3">
    <name type="scientific">Glutamicibacter mishrai</name>
    <dbReference type="NCBI Taxonomy" id="1775880"/>
    <lineage>
        <taxon>Bacteria</taxon>
        <taxon>Bacillati</taxon>
        <taxon>Actinomycetota</taxon>
        <taxon>Actinomycetes</taxon>
        <taxon>Micrococcales</taxon>
        <taxon>Micrococcaceae</taxon>
        <taxon>Glutamicibacter</taxon>
    </lineage>
</organism>
<evidence type="ECO:0000313" key="3">
    <source>
        <dbReference type="Proteomes" id="UP000502331"/>
    </source>
</evidence>
<keyword evidence="1" id="KW-0812">Transmembrane</keyword>
<dbReference type="AlphaFoldDB" id="A0A6H0SLI4"/>
<dbReference type="Proteomes" id="UP000502331">
    <property type="component" value="Chromosome"/>
</dbReference>
<reference evidence="2 3" key="1">
    <citation type="submission" date="2018-09" db="EMBL/GenBank/DDBJ databases">
        <title>Glutamicibacter mishrai S5-52T (LMG 29155T = KCTC 39846T).</title>
        <authorList>
            <person name="Das S.K."/>
        </authorList>
    </citation>
    <scope>NUCLEOTIDE SEQUENCE [LARGE SCALE GENOMIC DNA]</scope>
    <source>
        <strain evidence="2 3">S5-52</strain>
    </source>
</reference>
<sequence>MKKSWRIKNTQEHYTGVQCLKQMLCIHQIKIIRYQQTWHTIEFSNNKHLPVLHYPTIQAMISSSVIFKSYHREFLKVKSIVCDLKQYSWFPFFNYFPTVTCVKPLIFWGFAVVLHPVISSVLLSATRKNYTQVWGVVQIGWLLFRVSVDT</sequence>
<protein>
    <submittedName>
        <fullName evidence="2">Uncharacterized protein</fullName>
    </submittedName>
</protein>
<evidence type="ECO:0000313" key="2">
    <source>
        <dbReference type="EMBL" id="QIV87279.1"/>
    </source>
</evidence>
<gene>
    <name evidence="2" type="ORF">D3791_09135</name>
</gene>
<feature type="transmembrane region" description="Helical" evidence="1">
    <location>
        <begin position="105"/>
        <end position="125"/>
    </location>
</feature>
<proteinExistence type="predicted"/>
<accession>A0A6H0SLI4</accession>
<name>A0A6H0SLI4_9MICC</name>